<dbReference type="InterPro" id="IPR002123">
    <property type="entry name" value="Plipid/glycerol_acylTrfase"/>
</dbReference>
<sequence length="753" mass="84816">MAKHKKEIGRMNRFVYDAFLWTFSILVELFFREVHPRSSWKVPKEGPVIFVCAPHANQFVDPLILMRVVKKESDRRIQFLIAEKSMRRKFVGRMAALTGAVPVGRAMDQTKPAPGKIYLPDPINDPCLVRGVGTDFEASDFQKGATLVLPKIDDKAASAEILEVNGPEEIRLKRPFKGGIAMQQLTGRHDMTADGQFVNGAAVKTGPADGFEGTAFKIAPKLDQTEVYDAVHDVLHRGESIGIFPEGGSHDRTDLLPLKAGVAIMALGTVASKTDCNLKIIPVGMNYFHAHKFRSRAVIEFGTPIEVPVELAEKFNGPGRRDAIGDMLERVRQGLLSVTVTSADYDTLMLIQAVRRLYNPKGTKLPLPRIVELNRRLVKGYERYKDDPRIKELKQEVLAYNRKLLALNIRDHQVQYARMNMFKAGVIFWYRLFKLLVLTIFVLPGTVLFGAVFVACKFYSVRKAREALAASNVKIQARDVMATWKLLVAMAVAPLTYTLYIFIFTYWYSTNHIQGYLPAGIRKRWLVLAQSILFPTVTYAALRFGEVAMDIFKSLWPLLKVMFANDEIVKLQQRREHVAQKVNDIINTLGPEMFDDFHSKRIVKDSLVTTPPRTPSLKTDAEATEEAGQSVQTYDFPVSPSDANHDQHPHLPRNESFKDLANQDFFSTRPSTPKRARSRSGSSQFGGFQLKPFSTITGKDGLDEVSRRIKHGMRDRATRRGSTDEWDTDSVPSTPGTPKSERSEGLTMTKKNR</sequence>
<dbReference type="SMART" id="SM00563">
    <property type="entry name" value="PlsC"/>
    <property type="match status" value="1"/>
</dbReference>
<dbReference type="PANTHER" id="PTHR31605:SF0">
    <property type="entry name" value="GLYCEROL-3-PHOSPHATE O-ACYLTRANSFERASE 1"/>
    <property type="match status" value="1"/>
</dbReference>
<evidence type="ECO:0000313" key="5">
    <source>
        <dbReference type="Proteomes" id="UP000240883"/>
    </source>
</evidence>
<proteinExistence type="predicted"/>
<feature type="transmembrane region" description="Helical" evidence="2">
    <location>
        <begin position="486"/>
        <end position="507"/>
    </location>
</feature>
<feature type="compositionally biased region" description="Low complexity" evidence="1">
    <location>
        <begin position="679"/>
        <end position="689"/>
    </location>
</feature>
<reference evidence="4 5" key="1">
    <citation type="journal article" date="2018" name="Front. Microbiol.">
        <title>Genome-Wide Analysis of Corynespora cassiicola Leaf Fall Disease Putative Effectors.</title>
        <authorList>
            <person name="Lopez D."/>
            <person name="Ribeiro S."/>
            <person name="Label P."/>
            <person name="Fumanal B."/>
            <person name="Venisse J.S."/>
            <person name="Kohler A."/>
            <person name="de Oliveira R.R."/>
            <person name="Labutti K."/>
            <person name="Lipzen A."/>
            <person name="Lail K."/>
            <person name="Bauer D."/>
            <person name="Ohm R.A."/>
            <person name="Barry K.W."/>
            <person name="Spatafora J."/>
            <person name="Grigoriev I.V."/>
            <person name="Martin F.M."/>
            <person name="Pujade-Renaud V."/>
        </authorList>
    </citation>
    <scope>NUCLEOTIDE SEQUENCE [LARGE SCALE GENOMIC DNA]</scope>
    <source>
        <strain evidence="4 5">Philippines</strain>
    </source>
</reference>
<dbReference type="OrthoDB" id="2427554at2759"/>
<dbReference type="GO" id="GO:0016287">
    <property type="term" value="F:glycerone-phosphate O-acyltransferase activity"/>
    <property type="evidence" value="ECO:0007669"/>
    <property type="project" value="TreeGrafter"/>
</dbReference>
<feature type="transmembrane region" description="Helical" evidence="2">
    <location>
        <begin position="428"/>
        <end position="455"/>
    </location>
</feature>
<feature type="domain" description="Phospholipid/glycerol acyltransferase" evidence="3">
    <location>
        <begin position="49"/>
        <end position="288"/>
    </location>
</feature>
<evidence type="ECO:0000256" key="2">
    <source>
        <dbReference type="SAM" id="Phobius"/>
    </source>
</evidence>
<dbReference type="GO" id="GO:0008654">
    <property type="term" value="P:phospholipid biosynthetic process"/>
    <property type="evidence" value="ECO:0007669"/>
    <property type="project" value="TreeGrafter"/>
</dbReference>
<keyword evidence="2" id="KW-1133">Transmembrane helix</keyword>
<gene>
    <name evidence="4" type="ORF">BS50DRAFT_505162</name>
</gene>
<dbReference type="EMBL" id="KZ678146">
    <property type="protein sequence ID" value="PSN60983.1"/>
    <property type="molecule type" value="Genomic_DNA"/>
</dbReference>
<name>A0A2T2N6C9_CORCC</name>
<dbReference type="Pfam" id="PF01553">
    <property type="entry name" value="Acyltransferase"/>
    <property type="match status" value="1"/>
</dbReference>
<keyword evidence="2" id="KW-0812">Transmembrane</keyword>
<feature type="compositionally biased region" description="Basic and acidic residues" evidence="1">
    <location>
        <begin position="643"/>
        <end position="658"/>
    </location>
</feature>
<feature type="compositionally biased region" description="Basic and acidic residues" evidence="1">
    <location>
        <begin position="700"/>
        <end position="723"/>
    </location>
</feature>
<dbReference type="InterPro" id="IPR052744">
    <property type="entry name" value="GPAT/DAPAT"/>
</dbReference>
<dbReference type="STRING" id="1448308.A0A2T2N6C9"/>
<organism evidence="4 5">
    <name type="scientific">Corynespora cassiicola Philippines</name>
    <dbReference type="NCBI Taxonomy" id="1448308"/>
    <lineage>
        <taxon>Eukaryota</taxon>
        <taxon>Fungi</taxon>
        <taxon>Dikarya</taxon>
        <taxon>Ascomycota</taxon>
        <taxon>Pezizomycotina</taxon>
        <taxon>Dothideomycetes</taxon>
        <taxon>Pleosporomycetidae</taxon>
        <taxon>Pleosporales</taxon>
        <taxon>Corynesporascaceae</taxon>
        <taxon>Corynespora</taxon>
    </lineage>
</organism>
<evidence type="ECO:0000256" key="1">
    <source>
        <dbReference type="SAM" id="MobiDB-lite"/>
    </source>
</evidence>
<accession>A0A2T2N6C9</accession>
<dbReference type="SUPFAM" id="SSF69593">
    <property type="entry name" value="Glycerol-3-phosphate (1)-acyltransferase"/>
    <property type="match status" value="1"/>
</dbReference>
<keyword evidence="2" id="KW-0472">Membrane</keyword>
<dbReference type="PANTHER" id="PTHR31605">
    <property type="entry name" value="GLYCEROL-3-PHOSPHATE O-ACYLTRANSFERASE 1"/>
    <property type="match status" value="1"/>
</dbReference>
<keyword evidence="5" id="KW-1185">Reference proteome</keyword>
<dbReference type="AlphaFoldDB" id="A0A2T2N6C9"/>
<protein>
    <submittedName>
        <fullName evidence="4">CTR1 suppressor protein</fullName>
    </submittedName>
</protein>
<evidence type="ECO:0000259" key="3">
    <source>
        <dbReference type="SMART" id="SM00563"/>
    </source>
</evidence>
<evidence type="ECO:0000313" key="4">
    <source>
        <dbReference type="EMBL" id="PSN60983.1"/>
    </source>
</evidence>
<dbReference type="Proteomes" id="UP000240883">
    <property type="component" value="Unassembled WGS sequence"/>
</dbReference>
<feature type="region of interest" description="Disordered" evidence="1">
    <location>
        <begin position="608"/>
        <end position="753"/>
    </location>
</feature>
<dbReference type="GO" id="GO:0004366">
    <property type="term" value="F:glycerol-3-phosphate O-acyltransferase activity"/>
    <property type="evidence" value="ECO:0007669"/>
    <property type="project" value="TreeGrafter"/>
</dbReference>